<sequence>MIYKISTVLLVLVLIVLAVYTPRFSKDIKKKKSFENTYAIQNVGNGLCLRPLDAGYENGTPLIQYPLHNWECITWEMIKADSANVLLMNLYSERSFQPDGEPKVGTFLCQQSMDGTRNQLWQFLKQEDNSYLIRLDGSDLYITSPTNEENDRIQLQPYRGDNSQRWRIIRQTPWI</sequence>
<dbReference type="SUPFAM" id="SSF50370">
    <property type="entry name" value="Ricin B-like lectins"/>
    <property type="match status" value="1"/>
</dbReference>
<evidence type="ECO:0000313" key="2">
    <source>
        <dbReference type="EMBL" id="SEA41697.1"/>
    </source>
</evidence>
<name>A0A1H4B0W0_XYLRU</name>
<evidence type="ECO:0000313" key="3">
    <source>
        <dbReference type="Proteomes" id="UP000182257"/>
    </source>
</evidence>
<feature type="domain" description="Ricin B lectin" evidence="1">
    <location>
        <begin position="117"/>
        <end position="171"/>
    </location>
</feature>
<dbReference type="RefSeq" id="WP_074760855.1">
    <property type="nucleotide sequence ID" value="NZ_FNRF01000002.1"/>
</dbReference>
<proteinExistence type="predicted"/>
<dbReference type="Pfam" id="PF14200">
    <property type="entry name" value="RicinB_lectin_2"/>
    <property type="match status" value="1"/>
</dbReference>
<dbReference type="AlphaFoldDB" id="A0A1H4B0W0"/>
<accession>A0A1H4B0W0</accession>
<gene>
    <name evidence="2" type="ORF">SAMN05216462_1461</name>
</gene>
<dbReference type="InterPro" id="IPR035992">
    <property type="entry name" value="Ricin_B-like_lectins"/>
</dbReference>
<dbReference type="Proteomes" id="UP000182257">
    <property type="component" value="Unassembled WGS sequence"/>
</dbReference>
<protein>
    <recommendedName>
        <fullName evidence="1">Ricin B lectin domain-containing protein</fullName>
    </recommendedName>
</protein>
<dbReference type="CDD" id="cd00161">
    <property type="entry name" value="beta-trefoil_Ricin-like"/>
    <property type="match status" value="1"/>
</dbReference>
<dbReference type="PROSITE" id="PS50231">
    <property type="entry name" value="RICIN_B_LECTIN"/>
    <property type="match status" value="1"/>
</dbReference>
<dbReference type="OrthoDB" id="2285436at2"/>
<evidence type="ECO:0000259" key="1">
    <source>
        <dbReference type="Pfam" id="PF14200"/>
    </source>
</evidence>
<dbReference type="Gene3D" id="2.80.10.50">
    <property type="match status" value="1"/>
</dbReference>
<dbReference type="EMBL" id="FNRF01000002">
    <property type="protein sequence ID" value="SEA41697.1"/>
    <property type="molecule type" value="Genomic_DNA"/>
</dbReference>
<dbReference type="InterPro" id="IPR000772">
    <property type="entry name" value="Ricin_B_lectin"/>
</dbReference>
<organism evidence="2 3">
    <name type="scientific">Xylanibacter ruminicola</name>
    <name type="common">Prevotella ruminicola</name>
    <dbReference type="NCBI Taxonomy" id="839"/>
    <lineage>
        <taxon>Bacteria</taxon>
        <taxon>Pseudomonadati</taxon>
        <taxon>Bacteroidota</taxon>
        <taxon>Bacteroidia</taxon>
        <taxon>Bacteroidales</taxon>
        <taxon>Prevotellaceae</taxon>
        <taxon>Xylanibacter</taxon>
    </lineage>
</organism>
<reference evidence="2 3" key="1">
    <citation type="submission" date="2016-10" db="EMBL/GenBank/DDBJ databases">
        <authorList>
            <person name="de Groot N.N."/>
        </authorList>
    </citation>
    <scope>NUCLEOTIDE SEQUENCE [LARGE SCALE GENOMIC DNA]</scope>
    <source>
        <strain evidence="2 3">D31d</strain>
    </source>
</reference>